<proteinExistence type="inferred from homology"/>
<evidence type="ECO:0000256" key="3">
    <source>
        <dbReference type="ARBA" id="ARBA00023274"/>
    </source>
</evidence>
<dbReference type="SUPFAM" id="SSF141091">
    <property type="entry name" value="L21p-like"/>
    <property type="match status" value="1"/>
</dbReference>
<evidence type="ECO:0000256" key="1">
    <source>
        <dbReference type="ARBA" id="ARBA00008563"/>
    </source>
</evidence>
<dbReference type="PANTHER" id="PTHR21349">
    <property type="entry name" value="50S RIBOSOMAL PROTEIN L21"/>
    <property type="match status" value="1"/>
</dbReference>
<dbReference type="Proteomes" id="UP000322619">
    <property type="component" value="Unassembled WGS sequence"/>
</dbReference>
<dbReference type="GO" id="GO:0006412">
    <property type="term" value="P:translation"/>
    <property type="evidence" value="ECO:0007669"/>
    <property type="project" value="UniProtKB-UniRule"/>
</dbReference>
<keyword evidence="3 4" id="KW-0687">Ribonucleoprotein</keyword>
<dbReference type="GO" id="GO:0005737">
    <property type="term" value="C:cytoplasm"/>
    <property type="evidence" value="ECO:0007669"/>
    <property type="project" value="UniProtKB-ARBA"/>
</dbReference>
<dbReference type="InterPro" id="IPR036164">
    <property type="entry name" value="bL21-like_sf"/>
</dbReference>
<evidence type="ECO:0000256" key="2">
    <source>
        <dbReference type="ARBA" id="ARBA00022980"/>
    </source>
</evidence>
<name>A0A1F2PGC4_9FIRM</name>
<gene>
    <name evidence="4 6" type="primary">rplU</name>
    <name evidence="6" type="ORF">ACWI_21540</name>
    <name evidence="7" type="ORF">FXB42_13575</name>
    <name evidence="8" type="ORF">LNN31_08805</name>
</gene>
<reference evidence="6 9" key="1">
    <citation type="submission" date="2015-09" db="EMBL/GenBank/DDBJ databases">
        <title>Genome sequence of Acetobacterium wieringae DSM 1911.</title>
        <authorList>
            <person name="Poehlein A."/>
            <person name="Bengelsdorf F.R."/>
            <person name="Schiel-Bengelsdorf B."/>
            <person name="Duerre P."/>
            <person name="Daniel R."/>
        </authorList>
    </citation>
    <scope>NUCLEOTIDE SEQUENCE [LARGE SCALE GENOMIC DNA]</scope>
    <source>
        <strain evidence="6 9">DSM 1911</strain>
    </source>
</reference>
<evidence type="ECO:0000313" key="6">
    <source>
        <dbReference type="EMBL" id="OFV70373.1"/>
    </source>
</evidence>
<protein>
    <recommendedName>
        <fullName evidence="4">Large ribosomal subunit protein bL21</fullName>
    </recommendedName>
</protein>
<comment type="function">
    <text evidence="4 5">This protein binds to 23S rRNA in the presence of protein L20.</text>
</comment>
<dbReference type="GO" id="GO:0003735">
    <property type="term" value="F:structural constituent of ribosome"/>
    <property type="evidence" value="ECO:0007669"/>
    <property type="project" value="InterPro"/>
</dbReference>
<reference evidence="7 10" key="2">
    <citation type="submission" date="2019-08" db="EMBL/GenBank/DDBJ databases">
        <title>Isolation and enrichment of carboxydotrophic bacteria from anaerobic sludge for the production of bio-based chemicals from syngas.</title>
        <authorList>
            <person name="Antares A.L."/>
            <person name="Moreira J."/>
            <person name="Diender M."/>
            <person name="Parshina S.N."/>
            <person name="Stams A.J.M."/>
            <person name="Alves M."/>
            <person name="Alves J.I."/>
            <person name="Sousa D.Z."/>
        </authorList>
    </citation>
    <scope>NUCLEOTIDE SEQUENCE [LARGE SCALE GENOMIC DNA]</scope>
    <source>
        <strain evidence="7 10">JM</strain>
    </source>
</reference>
<reference evidence="8" key="3">
    <citation type="submission" date="2021-11" db="EMBL/GenBank/DDBJ databases">
        <title>Isoprene-degrading acetogen.</title>
        <authorList>
            <person name="Yang Y."/>
            <person name="Jin H."/>
            <person name="Yan J."/>
        </authorList>
    </citation>
    <scope>NUCLEOTIDE SEQUENCE</scope>
    <source>
        <strain evidence="8">Berkeley</strain>
    </source>
</reference>
<dbReference type="InterPro" id="IPR001787">
    <property type="entry name" value="Ribosomal_bL21"/>
</dbReference>
<dbReference type="PANTHER" id="PTHR21349:SF0">
    <property type="entry name" value="LARGE RIBOSOMAL SUBUNIT PROTEIN BL21M"/>
    <property type="match status" value="1"/>
</dbReference>
<dbReference type="GO" id="GO:1990904">
    <property type="term" value="C:ribonucleoprotein complex"/>
    <property type="evidence" value="ECO:0007669"/>
    <property type="project" value="UniProtKB-KW"/>
</dbReference>
<evidence type="ECO:0000313" key="9">
    <source>
        <dbReference type="Proteomes" id="UP000176244"/>
    </source>
</evidence>
<evidence type="ECO:0000313" key="7">
    <source>
        <dbReference type="EMBL" id="TYC84007.1"/>
    </source>
</evidence>
<organism evidence="6 9">
    <name type="scientific">Acetobacterium wieringae</name>
    <dbReference type="NCBI Taxonomy" id="52694"/>
    <lineage>
        <taxon>Bacteria</taxon>
        <taxon>Bacillati</taxon>
        <taxon>Bacillota</taxon>
        <taxon>Clostridia</taxon>
        <taxon>Eubacteriales</taxon>
        <taxon>Eubacteriaceae</taxon>
        <taxon>Acetobacterium</taxon>
    </lineage>
</organism>
<evidence type="ECO:0000313" key="11">
    <source>
        <dbReference type="Proteomes" id="UP001163550"/>
    </source>
</evidence>
<keyword evidence="11" id="KW-1185">Reference proteome</keyword>
<dbReference type="Pfam" id="PF00829">
    <property type="entry name" value="Ribosomal_L21p"/>
    <property type="match status" value="1"/>
</dbReference>
<dbReference type="HAMAP" id="MF_01363">
    <property type="entry name" value="Ribosomal_bL21"/>
    <property type="match status" value="1"/>
</dbReference>
<dbReference type="EMBL" id="CP087994">
    <property type="protein sequence ID" value="UYO64505.1"/>
    <property type="molecule type" value="Genomic_DNA"/>
</dbReference>
<dbReference type="OrthoDB" id="9813334at2"/>
<dbReference type="Proteomes" id="UP001163550">
    <property type="component" value="Chromosome"/>
</dbReference>
<comment type="similarity">
    <text evidence="1 4 5">Belongs to the bacterial ribosomal protein bL21 family.</text>
</comment>
<dbReference type="EMBL" id="LKEU01000031">
    <property type="protein sequence ID" value="OFV70373.1"/>
    <property type="molecule type" value="Genomic_DNA"/>
</dbReference>
<dbReference type="GO" id="GO:0005840">
    <property type="term" value="C:ribosome"/>
    <property type="evidence" value="ECO:0007669"/>
    <property type="project" value="UniProtKB-KW"/>
</dbReference>
<evidence type="ECO:0000313" key="8">
    <source>
        <dbReference type="EMBL" id="UYO64505.1"/>
    </source>
</evidence>
<evidence type="ECO:0000256" key="5">
    <source>
        <dbReference type="RuleBase" id="RU000562"/>
    </source>
</evidence>
<accession>A0A1F2PGC4</accession>
<keyword evidence="4 5" id="KW-0699">rRNA-binding</keyword>
<sequence length="105" mass="11942">MYAIIKTGGKQYRVQENDVIQIEKINFTEADVKEITFTEVLAVNKDGEMIIGTPVVENAVVKAEILEVAKGPKVIIYKYKSKKDYRKKQGHRQPFMKVKITGIQA</sequence>
<dbReference type="InterPro" id="IPR028909">
    <property type="entry name" value="bL21-like"/>
</dbReference>
<dbReference type="Proteomes" id="UP000176244">
    <property type="component" value="Unassembled WGS sequence"/>
</dbReference>
<evidence type="ECO:0000256" key="4">
    <source>
        <dbReference type="HAMAP-Rule" id="MF_01363"/>
    </source>
</evidence>
<comment type="subunit">
    <text evidence="4">Part of the 50S ribosomal subunit. Contacts protein L20.</text>
</comment>
<dbReference type="AlphaFoldDB" id="A0A1F2PGC4"/>
<dbReference type="NCBIfam" id="TIGR00061">
    <property type="entry name" value="L21"/>
    <property type="match status" value="1"/>
</dbReference>
<keyword evidence="2 4" id="KW-0689">Ribosomal protein</keyword>
<evidence type="ECO:0000313" key="10">
    <source>
        <dbReference type="Proteomes" id="UP000322619"/>
    </source>
</evidence>
<dbReference type="EMBL" id="VSLA01000027">
    <property type="protein sequence ID" value="TYC84007.1"/>
    <property type="molecule type" value="Genomic_DNA"/>
</dbReference>
<dbReference type="RefSeq" id="WP_070371445.1">
    <property type="nucleotide sequence ID" value="NZ_CABIIK010000015.1"/>
</dbReference>
<dbReference type="STRING" id="52694.ACWI_21540"/>
<keyword evidence="4 5" id="KW-0694">RNA-binding</keyword>
<dbReference type="GO" id="GO:0019843">
    <property type="term" value="F:rRNA binding"/>
    <property type="evidence" value="ECO:0007669"/>
    <property type="project" value="UniProtKB-UniRule"/>
</dbReference>